<feature type="transmembrane region" description="Helical" evidence="1">
    <location>
        <begin position="27"/>
        <end position="48"/>
    </location>
</feature>
<evidence type="ECO:0000256" key="1">
    <source>
        <dbReference type="SAM" id="Phobius"/>
    </source>
</evidence>
<dbReference type="Proteomes" id="UP000321915">
    <property type="component" value="Segment"/>
</dbReference>
<evidence type="ECO:0000313" key="3">
    <source>
        <dbReference type="Proteomes" id="UP000321915"/>
    </source>
</evidence>
<dbReference type="InterPro" id="IPR031612">
    <property type="entry name" value="Phage_holin_Dp1"/>
</dbReference>
<keyword evidence="1" id="KW-1133">Transmembrane helix</keyword>
<keyword evidence="1" id="KW-0472">Membrane</keyword>
<reference evidence="2 3" key="1">
    <citation type="submission" date="2019-07" db="EMBL/GenBank/DDBJ databases">
        <authorList>
            <person name="Abdullah A."/>
            <person name="Lima G.C."/>
            <person name="Cuneo C.K."/>
            <person name="Ennest D.C."/>
            <person name="Fritz K.J."/>
            <person name="Johnson B.T."/>
            <person name="Larson S.M."/>
            <person name="Lemunyete M.N."/>
            <person name="Murray M.B."/>
            <person name="Osmond D.E."/>
            <person name="Patras K.A."/>
            <person name="Ransibrahmanakul S."/>
            <person name="Simpson K.A."/>
            <person name="Thull B.S."/>
            <person name="Wetzel S."/>
            <person name="Bonilla J.A."/>
            <person name="Klyczek K."/>
            <person name="Garlena R.A."/>
            <person name="Russell D.A."/>
            <person name="Pope W.H."/>
            <person name="Jacobs-Sera D."/>
            <person name="Hatfull G.F."/>
        </authorList>
    </citation>
    <scope>NUCLEOTIDE SEQUENCE [LARGE SCALE GENOMIC DNA]</scope>
</reference>
<feature type="transmembrane region" description="Helical" evidence="1">
    <location>
        <begin position="54"/>
        <end position="71"/>
    </location>
</feature>
<name>A0A5B8WIE5_9CAUD</name>
<dbReference type="KEGG" id="vg:77936409"/>
<dbReference type="Pfam" id="PF16938">
    <property type="entry name" value="Phage_holin_Dp1"/>
    <property type="match status" value="1"/>
</dbReference>
<dbReference type="RefSeq" id="YP_010660413.1">
    <property type="nucleotide sequence ID" value="NC_070877.1"/>
</dbReference>
<organism evidence="2 3">
    <name type="scientific">Arthrobacter phage Qui</name>
    <dbReference type="NCBI Taxonomy" id="2603260"/>
    <lineage>
        <taxon>Viruses</taxon>
        <taxon>Duplodnaviria</taxon>
        <taxon>Heunggongvirae</taxon>
        <taxon>Uroviricota</taxon>
        <taxon>Caudoviricetes</taxon>
        <taxon>Quivirus</taxon>
        <taxon>Quivirus qui</taxon>
    </lineage>
</organism>
<evidence type="ECO:0000313" key="2">
    <source>
        <dbReference type="EMBL" id="QED11537.1"/>
    </source>
</evidence>
<gene>
    <name evidence="2" type="primary">47</name>
    <name evidence="2" type="ORF">SEA_QUI_47</name>
</gene>
<keyword evidence="1" id="KW-0812">Transmembrane</keyword>
<sequence>MSDHSAKSSGFLLSDSTYNVLQRFVEVLLPGVGAFYFGAAAIWGAAIFPNADKVTGTIALLVVFLGLVLRVSRKNYTPPEIAAPTVGAFVVNTTDVNAAPYRLEMPNHTFEDLEAKQGEKITLEVKNSAS</sequence>
<protein>
    <submittedName>
        <fullName evidence="2">Membrane protein</fullName>
    </submittedName>
</protein>
<keyword evidence="3" id="KW-1185">Reference proteome</keyword>
<dbReference type="GeneID" id="77936409"/>
<proteinExistence type="predicted"/>
<dbReference type="EMBL" id="MN183282">
    <property type="protein sequence ID" value="QED11537.1"/>
    <property type="molecule type" value="Genomic_DNA"/>
</dbReference>
<accession>A0A5B8WIE5</accession>